<protein>
    <submittedName>
        <fullName evidence="1">Uncharacterized protein</fullName>
    </submittedName>
</protein>
<reference evidence="1 2" key="1">
    <citation type="submission" date="2016-09" db="EMBL/GenBank/DDBJ databases">
        <title>Acidihalobacter prosperus V6 (DSM14174).</title>
        <authorList>
            <person name="Khaleque H.N."/>
            <person name="Ramsay J.P."/>
            <person name="Murphy R.J.T."/>
            <person name="Kaksonen A.H."/>
            <person name="Boxall N.J."/>
            <person name="Watkin E.L.J."/>
        </authorList>
    </citation>
    <scope>NUCLEOTIDE SEQUENCE [LARGE SCALE GENOMIC DNA]</scope>
    <source>
        <strain evidence="1 2">V6</strain>
    </source>
</reference>
<evidence type="ECO:0000313" key="1">
    <source>
        <dbReference type="EMBL" id="AOV16854.1"/>
    </source>
</evidence>
<evidence type="ECO:0000313" key="2">
    <source>
        <dbReference type="Proteomes" id="UP000095342"/>
    </source>
</evidence>
<accession>A0A1D8K7B3</accession>
<proteinExistence type="predicted"/>
<dbReference type="EMBL" id="CP017448">
    <property type="protein sequence ID" value="AOV16854.1"/>
    <property type="molecule type" value="Genomic_DNA"/>
</dbReference>
<dbReference type="KEGG" id="aaeo:BJI67_07075"/>
<dbReference type="Proteomes" id="UP000095342">
    <property type="component" value="Chromosome"/>
</dbReference>
<name>A0A1D8K7B3_9GAMM</name>
<organism evidence="1 2">
    <name type="scientific">Acidihalobacter aeolianus</name>
    <dbReference type="NCBI Taxonomy" id="2792603"/>
    <lineage>
        <taxon>Bacteria</taxon>
        <taxon>Pseudomonadati</taxon>
        <taxon>Pseudomonadota</taxon>
        <taxon>Gammaproteobacteria</taxon>
        <taxon>Chromatiales</taxon>
        <taxon>Ectothiorhodospiraceae</taxon>
        <taxon>Acidihalobacter</taxon>
    </lineage>
</organism>
<keyword evidence="2" id="KW-1185">Reference proteome</keyword>
<dbReference type="AlphaFoldDB" id="A0A1D8K7B3"/>
<gene>
    <name evidence="1" type="ORF">BJI67_07075</name>
</gene>
<sequence>MNLDRCGIERDVIDLDIDHIIFLQGQEDSIQHALFGPAIGAHIDAVPATETGWQTAPLATVLCDIQDRIKYL</sequence>